<accession>A0A5N5P7Y7</accession>
<comment type="caution">
    <text evidence="2">The sequence shown here is derived from an EMBL/GenBank/DDBJ whole genome shotgun (WGS) entry which is preliminary data.</text>
</comment>
<dbReference type="EMBL" id="VFJC01000007">
    <property type="protein sequence ID" value="KAB5575051.1"/>
    <property type="molecule type" value="Genomic_DNA"/>
</dbReference>
<gene>
    <name evidence="2" type="ORF">PHYPO_G00216330</name>
</gene>
<feature type="transmembrane region" description="Helical" evidence="1">
    <location>
        <begin position="38"/>
        <end position="59"/>
    </location>
</feature>
<name>A0A5N5P7Y7_PANHP</name>
<keyword evidence="1" id="KW-0472">Membrane</keyword>
<dbReference type="AlphaFoldDB" id="A0A5N5P7Y7"/>
<dbReference type="Proteomes" id="UP000327468">
    <property type="component" value="Chromosome 6"/>
</dbReference>
<sequence>MAICFSGLLGRSWCSTDCSSLKAVHFEERLADFWGIHNYQRVTCLVCWFLMSLIGLCALRWYSFYFHHQGNWQNSWDTS</sequence>
<organism evidence="2 3">
    <name type="scientific">Pangasianodon hypophthalmus</name>
    <name type="common">Striped catfish</name>
    <name type="synonym">Helicophagus hypophthalmus</name>
    <dbReference type="NCBI Taxonomy" id="310915"/>
    <lineage>
        <taxon>Eukaryota</taxon>
        <taxon>Metazoa</taxon>
        <taxon>Chordata</taxon>
        <taxon>Craniata</taxon>
        <taxon>Vertebrata</taxon>
        <taxon>Euteleostomi</taxon>
        <taxon>Actinopterygii</taxon>
        <taxon>Neopterygii</taxon>
        <taxon>Teleostei</taxon>
        <taxon>Ostariophysi</taxon>
        <taxon>Siluriformes</taxon>
        <taxon>Pangasiidae</taxon>
        <taxon>Pangasianodon</taxon>
    </lineage>
</organism>
<keyword evidence="1" id="KW-1133">Transmembrane helix</keyword>
<evidence type="ECO:0000256" key="1">
    <source>
        <dbReference type="SAM" id="Phobius"/>
    </source>
</evidence>
<evidence type="ECO:0000313" key="2">
    <source>
        <dbReference type="EMBL" id="KAB5575051.1"/>
    </source>
</evidence>
<evidence type="ECO:0000313" key="3">
    <source>
        <dbReference type="Proteomes" id="UP000327468"/>
    </source>
</evidence>
<keyword evidence="1" id="KW-0812">Transmembrane</keyword>
<keyword evidence="3" id="KW-1185">Reference proteome</keyword>
<protein>
    <submittedName>
        <fullName evidence="2">Uncharacterized protein</fullName>
    </submittedName>
</protein>
<reference evidence="2 3" key="1">
    <citation type="submission" date="2019-06" db="EMBL/GenBank/DDBJ databases">
        <title>A chromosome-scale genome assembly of the striped catfish, Pangasianodon hypophthalmus.</title>
        <authorList>
            <person name="Wen M."/>
            <person name="Zahm M."/>
            <person name="Roques C."/>
            <person name="Cabau C."/>
            <person name="Klopp C."/>
            <person name="Donnadieu C."/>
            <person name="Jouanno E."/>
            <person name="Avarre J.-C."/>
            <person name="Campet M."/>
            <person name="Ha T.T.T."/>
            <person name="Dugue R."/>
            <person name="Lampietro C."/>
            <person name="Louis A."/>
            <person name="Herpin A."/>
            <person name="Echchiki A."/>
            <person name="Berthelot C."/>
            <person name="Parey E."/>
            <person name="Roest-Crollius H."/>
            <person name="Braasch I."/>
            <person name="Postlethwait J."/>
            <person name="Bobe J."/>
            <person name="Montfort J."/>
            <person name="Bouchez O."/>
            <person name="Begum T."/>
            <person name="Schartl M."/>
            <person name="Guiguen Y."/>
        </authorList>
    </citation>
    <scope>NUCLEOTIDE SEQUENCE [LARGE SCALE GENOMIC DNA]</scope>
    <source>
        <strain evidence="2 3">Indonesia</strain>
        <tissue evidence="2">Blood</tissue>
    </source>
</reference>
<proteinExistence type="predicted"/>